<feature type="region of interest" description="Disordered" evidence="1">
    <location>
        <begin position="1"/>
        <end position="30"/>
    </location>
</feature>
<feature type="transmembrane region" description="Helical" evidence="2">
    <location>
        <begin position="186"/>
        <end position="207"/>
    </location>
</feature>
<feature type="region of interest" description="Disordered" evidence="1">
    <location>
        <begin position="351"/>
        <end position="420"/>
    </location>
</feature>
<sequence>MCPQFTSDQSQKPVGPYRSRITGLRNGPPRSAWRARAKTRIAYLEAQLEHESAGPCPGERMTLIEGVRGHLEKARTAADEEFGWRRPWSGSAAREGVWSNVRSAEVMLLQLASDEEAAGRASEVMALVKKHLDIDDPRRVRLGRRIRYIISGGMTPGDRDLMTRALDASYNALDDELARVRSLRNILWTATFLVLLGVAGLALYGWFSPSSLSLCFTPQNGPEAADRITVVCPTAEYHNVRAGTDASSLAKPRDILTVEIAGLAGAALTVIASLRRIRGTNAPYMLPLASAVLKFPTGALTAFLGLLLIRGAFVPGLSDLDSRAQVLGWAAAFGAAQYLVTRLVDDRAQETLSDVGRPTEAMTDPERAAVKESPAVGEAGSPGSPDGFQDGAGPHEPAHPADGDGESGTDGAPAHRRSGA</sequence>
<evidence type="ECO:0000313" key="4">
    <source>
        <dbReference type="Proteomes" id="UP001501115"/>
    </source>
</evidence>
<keyword evidence="2" id="KW-0812">Transmembrane</keyword>
<evidence type="ECO:0000256" key="2">
    <source>
        <dbReference type="SAM" id="Phobius"/>
    </source>
</evidence>
<dbReference type="EMBL" id="BAABET010000006">
    <property type="protein sequence ID" value="GAA4318481.1"/>
    <property type="molecule type" value="Genomic_DNA"/>
</dbReference>
<comment type="caution">
    <text evidence="3">The sequence shown here is derived from an EMBL/GenBank/DDBJ whole genome shotgun (WGS) entry which is preliminary data.</text>
</comment>
<feature type="compositionally biased region" description="Polar residues" evidence="1">
    <location>
        <begin position="1"/>
        <end position="12"/>
    </location>
</feature>
<gene>
    <name evidence="3" type="ORF">GCM10023086_41950</name>
</gene>
<keyword evidence="4" id="KW-1185">Reference proteome</keyword>
<feature type="transmembrane region" description="Helical" evidence="2">
    <location>
        <begin position="295"/>
        <end position="314"/>
    </location>
</feature>
<feature type="transmembrane region" description="Helical" evidence="2">
    <location>
        <begin position="255"/>
        <end position="274"/>
    </location>
</feature>
<organism evidence="3 4">
    <name type="scientific">Streptomyces venetus</name>
    <dbReference type="NCBI Taxonomy" id="1701086"/>
    <lineage>
        <taxon>Bacteria</taxon>
        <taxon>Bacillati</taxon>
        <taxon>Actinomycetota</taxon>
        <taxon>Actinomycetes</taxon>
        <taxon>Kitasatosporales</taxon>
        <taxon>Streptomycetaceae</taxon>
        <taxon>Streptomyces</taxon>
    </lineage>
</organism>
<name>A0ABP8G6T0_9ACTN</name>
<evidence type="ECO:0000313" key="3">
    <source>
        <dbReference type="EMBL" id="GAA4318481.1"/>
    </source>
</evidence>
<evidence type="ECO:0000256" key="1">
    <source>
        <dbReference type="SAM" id="MobiDB-lite"/>
    </source>
</evidence>
<dbReference type="Proteomes" id="UP001501115">
    <property type="component" value="Unassembled WGS sequence"/>
</dbReference>
<proteinExistence type="predicted"/>
<accession>A0ABP8G6T0</accession>
<protein>
    <recommendedName>
        <fullName evidence="5">Integral membrane protein</fullName>
    </recommendedName>
</protein>
<reference evidence="4" key="1">
    <citation type="journal article" date="2019" name="Int. J. Syst. Evol. Microbiol.">
        <title>The Global Catalogue of Microorganisms (GCM) 10K type strain sequencing project: providing services to taxonomists for standard genome sequencing and annotation.</title>
        <authorList>
            <consortium name="The Broad Institute Genomics Platform"/>
            <consortium name="The Broad Institute Genome Sequencing Center for Infectious Disease"/>
            <person name="Wu L."/>
            <person name="Ma J."/>
        </authorList>
    </citation>
    <scope>NUCLEOTIDE SEQUENCE [LARGE SCALE GENOMIC DNA]</scope>
    <source>
        <strain evidence="4">JCM 31290</strain>
    </source>
</reference>
<keyword evidence="2" id="KW-1133">Transmembrane helix</keyword>
<feature type="transmembrane region" description="Helical" evidence="2">
    <location>
        <begin position="326"/>
        <end position="344"/>
    </location>
</feature>
<keyword evidence="2" id="KW-0472">Membrane</keyword>
<evidence type="ECO:0008006" key="5">
    <source>
        <dbReference type="Google" id="ProtNLM"/>
    </source>
</evidence>